<keyword evidence="2" id="KW-1185">Reference proteome</keyword>
<comment type="caution">
    <text evidence="1">The sequence shown here is derived from an EMBL/GenBank/DDBJ whole genome shotgun (WGS) entry which is preliminary data.</text>
</comment>
<dbReference type="Proteomes" id="UP000237105">
    <property type="component" value="Unassembled WGS sequence"/>
</dbReference>
<accession>A0A2P5BVU7</accession>
<dbReference type="OrthoDB" id="10606228at2759"/>
<evidence type="ECO:0000313" key="2">
    <source>
        <dbReference type="Proteomes" id="UP000237105"/>
    </source>
</evidence>
<protein>
    <submittedName>
        <fullName evidence="1">Uncharacterized protein</fullName>
    </submittedName>
</protein>
<sequence>MGYGHELSFGSKNSPYHLNSCEKQLKEEFITFATVVCEKIWHARNAKFYEGSQVYPTIIFMMVNAASKEYYQVEATPINDIAHHATWSPGPSRHLPQSPRQIRIYIDTTFKDGEGTMGVVTRRKNDQILLLVMSLFSANSPFEAELRTLE</sequence>
<gene>
    <name evidence="1" type="ORF">PanWU01x14_205840</name>
</gene>
<name>A0A2P5BVU7_PARAD</name>
<reference evidence="2" key="1">
    <citation type="submission" date="2016-06" db="EMBL/GenBank/DDBJ databases">
        <title>Parallel loss of symbiosis genes in relatives of nitrogen-fixing non-legume Parasponia.</title>
        <authorList>
            <person name="Van Velzen R."/>
            <person name="Holmer R."/>
            <person name="Bu F."/>
            <person name="Rutten L."/>
            <person name="Van Zeijl A."/>
            <person name="Liu W."/>
            <person name="Santuari L."/>
            <person name="Cao Q."/>
            <person name="Sharma T."/>
            <person name="Shen D."/>
            <person name="Roswanjaya Y."/>
            <person name="Wardhani T."/>
            <person name="Kalhor M.S."/>
            <person name="Jansen J."/>
            <person name="Van den Hoogen J."/>
            <person name="Gungor B."/>
            <person name="Hartog M."/>
            <person name="Hontelez J."/>
            <person name="Verver J."/>
            <person name="Yang W.-C."/>
            <person name="Schijlen E."/>
            <person name="Repin R."/>
            <person name="Schilthuizen M."/>
            <person name="Schranz E."/>
            <person name="Heidstra R."/>
            <person name="Miyata K."/>
            <person name="Fedorova E."/>
            <person name="Kohlen W."/>
            <person name="Bisseling T."/>
            <person name="Smit S."/>
            <person name="Geurts R."/>
        </authorList>
    </citation>
    <scope>NUCLEOTIDE SEQUENCE [LARGE SCALE GENOMIC DNA]</scope>
    <source>
        <strain evidence="2">cv. WU1-14</strain>
    </source>
</reference>
<dbReference type="EMBL" id="JXTB01000213">
    <property type="protein sequence ID" value="PON52901.1"/>
    <property type="molecule type" value="Genomic_DNA"/>
</dbReference>
<proteinExistence type="predicted"/>
<dbReference type="AlphaFoldDB" id="A0A2P5BVU7"/>
<feature type="non-terminal residue" evidence="1">
    <location>
        <position position="150"/>
    </location>
</feature>
<evidence type="ECO:0000313" key="1">
    <source>
        <dbReference type="EMBL" id="PON52901.1"/>
    </source>
</evidence>
<organism evidence="1 2">
    <name type="scientific">Parasponia andersonii</name>
    <name type="common">Sponia andersonii</name>
    <dbReference type="NCBI Taxonomy" id="3476"/>
    <lineage>
        <taxon>Eukaryota</taxon>
        <taxon>Viridiplantae</taxon>
        <taxon>Streptophyta</taxon>
        <taxon>Embryophyta</taxon>
        <taxon>Tracheophyta</taxon>
        <taxon>Spermatophyta</taxon>
        <taxon>Magnoliopsida</taxon>
        <taxon>eudicotyledons</taxon>
        <taxon>Gunneridae</taxon>
        <taxon>Pentapetalae</taxon>
        <taxon>rosids</taxon>
        <taxon>fabids</taxon>
        <taxon>Rosales</taxon>
        <taxon>Cannabaceae</taxon>
        <taxon>Parasponia</taxon>
    </lineage>
</organism>